<gene>
    <name evidence="1" type="ORF">CL1_0324</name>
</gene>
<evidence type="ECO:0008006" key="3">
    <source>
        <dbReference type="Google" id="ProtNLM"/>
    </source>
</evidence>
<evidence type="ECO:0000313" key="1">
    <source>
        <dbReference type="EMBL" id="AFL94535.1"/>
    </source>
</evidence>
<dbReference type="KEGG" id="thm:CL1_0324"/>
<dbReference type="STRING" id="163003.CL1_0324"/>
<proteinExistence type="predicted"/>
<accession>I3ZS51</accession>
<name>I3ZS51_THECF</name>
<dbReference type="InterPro" id="IPR013783">
    <property type="entry name" value="Ig-like_fold"/>
</dbReference>
<evidence type="ECO:0000313" key="2">
    <source>
        <dbReference type="Proteomes" id="UP000006064"/>
    </source>
</evidence>
<dbReference type="EMBL" id="CP003651">
    <property type="protein sequence ID" value="AFL94535.1"/>
    <property type="molecule type" value="Genomic_DNA"/>
</dbReference>
<keyword evidence="2" id="KW-1185">Reference proteome</keyword>
<organism evidence="1 2">
    <name type="scientific">Thermococcus cleftensis (strain DSM 27260 / KACC 17922 / CL1)</name>
    <dbReference type="NCBI Taxonomy" id="163003"/>
    <lineage>
        <taxon>Archaea</taxon>
        <taxon>Methanobacteriati</taxon>
        <taxon>Methanobacteriota</taxon>
        <taxon>Thermococci</taxon>
        <taxon>Thermococcales</taxon>
        <taxon>Thermococcaceae</taxon>
        <taxon>Thermococcus</taxon>
    </lineage>
</organism>
<dbReference type="Gene3D" id="2.60.40.10">
    <property type="entry name" value="Immunoglobulins"/>
    <property type="match status" value="1"/>
</dbReference>
<dbReference type="AlphaFoldDB" id="I3ZS51"/>
<dbReference type="Proteomes" id="UP000006064">
    <property type="component" value="Chromosome"/>
</dbReference>
<sequence>MVTAAGSTAQATSLETQNDPYEKFWEILNKEAELVVQFNATRNTTLAQELIQNSRLGAENAANISALIWQALEELKASGVKTYYTAEELREMARNISRNGLPQETVEALKAQGWSDEQIQALEEYIVRNADEINEDFNMTAFLEEFSMAFIDVAFKYNEYETWTLEKWKWTQPTGITGGDNRTLIHPLLLRGWVEFYRSYVEGDYKRMRDSIIPLRESMYELITYSSNSPKQVELAFFNGESITITTGNLRGVLWGHDGSMAFRIEQEHFDRDGFEINLTTYYWPGALEAYKLTSDVLVLVNAMKQGNNNPKLPKMLNQKVAELKDALEVTVVSREVITNPDYKKLPPSDPITPIDPINPEPLKNSIKGVDGGTLTPTESSSNQIPVIPADEIMKIASDPGSLEGILKVDDIEVKPLTSGPNYVNYRVIVHMHTENNAVKNVKINLHDYSTGRSDSETISQIDPYIDYNWESKTFSTSIRNENGKLTATGEIEITYTPECDKSPLGSREDAPILSSCSARTITEQYSATFDLSSSVDWNLVGIKIETSSDDITEGDSVTYKVVVENKNNVALNGVDYSVVIPYSDSGSWKYSGTVDVPANEEVTIIKKTVTYEEAGTYVASASIKWDGNSKSVKKSVTVNSETISMNVDFSPNNPTEGDSVEFDVSLKNPTSTSRTVTVKLFIDGVEKSSRTVTLHGGDSMIVTLTWTAQAGEHDWRIEAWEDGKLEDSRSGTIRVISESDPCPEGEYWTAWLEVSPTEMVGEGKVHVKVMASYCSALPDVGGDTIDLLYLGGSVYLDGKEIHSFDTNANGNYLLVGRTRVIDEFDWPVSVGNHNITLKIKNISGLLDYIKTKTDSVSVRVSPLEYSLELTEISCSGLNFNFKASRLYTQGSYVSSLECTLKFRNVNDVPVHITELSTEISVSPPDLEEAVPDHTTVSVNEDVKPGEFITIQIQDRTVTTDRQMLLRVDGTTATLYLDYTVEGMINGVSKIVVKGIAESTLRLSVNQGIVYADVTADLLLLIEGPKVSSKLTKWFPVIDKIPGGDAILSFISGQPIKNFILSKISEHQG</sequence>
<protein>
    <recommendedName>
        <fullName evidence="3">CARDB domain-containing protein</fullName>
    </recommendedName>
</protein>
<reference evidence="1 2" key="1">
    <citation type="journal article" date="2012" name="J. Bacteriol.">
        <title>Complete Genome Sequence of the Hyperthermophilic Archaeon Thermococcus sp. Strain CL1, Isolated from a Paralvinella sp. Polychaete Worm Collected from a Hydrothermal Vent.</title>
        <authorList>
            <person name="Jung J.H."/>
            <person name="Holden J.F."/>
            <person name="Seo D.H."/>
            <person name="Park K.H."/>
            <person name="Shin H."/>
            <person name="Ryu S."/>
            <person name="Lee J.H."/>
            <person name="Park C.S."/>
        </authorList>
    </citation>
    <scope>NUCLEOTIDE SEQUENCE [LARGE SCALE GENOMIC DNA]</scope>
    <source>
        <strain evidence="2">DSM 27260 / KACC 17922 / CL1</strain>
    </source>
</reference>
<dbReference type="HOGENOM" id="CLU_010180_0_0_2"/>